<dbReference type="EMBL" id="JBIMSP010000004">
    <property type="protein sequence ID" value="MFH5241156.1"/>
    <property type="molecule type" value="Genomic_DNA"/>
</dbReference>
<evidence type="ECO:0000313" key="3">
    <source>
        <dbReference type="Proteomes" id="UP001609176"/>
    </source>
</evidence>
<evidence type="ECO:0000313" key="1">
    <source>
        <dbReference type="EMBL" id="MFH5230863.1"/>
    </source>
</evidence>
<evidence type="ECO:0000313" key="4">
    <source>
        <dbReference type="Proteomes" id="UP001609219"/>
    </source>
</evidence>
<sequence length="478" mass="50337">MTTVHEHVPVPGVLTVDVDGAAEWWSARVAAVGLVEVVVGDSCTVRVDSSRPAVVLGWTVGAGADPDPLGRAVANMALAELITSLRGNGKSVQIVDGPVLAEPFEHLAAVTAVARWTLRPVNAGALLLDRAVAAEMVGNRGEAWRLFSYAEDALLDFAEMCLQKGGSSAIGDRLVAALAAAQTCGLDGPYIDGLLAQLEQWSPIADADLVKAFSDWRNAEVVGAVGAATDMGNGPSGGDPDLFVTTSYLDIEAIPPRVIAWEGAAKPELLIEYHRAQDRAIVTASLAAGVDAVSQEVRQLFAYLCDKETGRVVATAPMTVTGGSVSANLPGMGLTVDQLYAGLFKTGVRIESLRTDPVGRCLAEVDRHMVDAWGHARSAVAVGFTLPPTAYDAKRRVAMRTRATQLRMAQTAAQNASTLLTREIEARGDSDADSEAVNALLRARLDAVEEFVEDLGNFAAAQGHLLLTELIAPDPDDE</sequence>
<protein>
    <submittedName>
        <fullName evidence="1">Uncharacterized protein</fullName>
    </submittedName>
</protein>
<dbReference type="RefSeq" id="WP_395123628.1">
    <property type="nucleotide sequence ID" value="NZ_JBIMSN010000094.1"/>
</dbReference>
<evidence type="ECO:0000313" key="2">
    <source>
        <dbReference type="EMBL" id="MFH5241156.1"/>
    </source>
</evidence>
<keyword evidence="4" id="KW-1185">Reference proteome</keyword>
<organism evidence="1 4">
    <name type="scientific">Antrihabitans spumae</name>
    <dbReference type="NCBI Taxonomy" id="3373370"/>
    <lineage>
        <taxon>Bacteria</taxon>
        <taxon>Bacillati</taxon>
        <taxon>Actinomycetota</taxon>
        <taxon>Actinomycetes</taxon>
        <taxon>Mycobacteriales</taxon>
        <taxon>Nocardiaceae</taxon>
        <taxon>Antrihabitans</taxon>
    </lineage>
</organism>
<reference evidence="3 4" key="1">
    <citation type="submission" date="2024-10" db="EMBL/GenBank/DDBJ databases">
        <authorList>
            <person name="Riesco R."/>
        </authorList>
    </citation>
    <scope>NUCLEOTIDE SEQUENCE [LARGE SCALE GENOMIC DNA]</scope>
    <source>
        <strain evidence="2 3">NCIMB 15448</strain>
        <strain evidence="1 4">NCIMB 15450</strain>
    </source>
</reference>
<dbReference type="Proteomes" id="UP001609176">
    <property type="component" value="Unassembled WGS sequence"/>
</dbReference>
<proteinExistence type="predicted"/>
<accession>A0ABW7K711</accession>
<comment type="caution">
    <text evidence="1">The sequence shown here is derived from an EMBL/GenBank/DDBJ whole genome shotgun (WGS) entry which is preliminary data.</text>
</comment>
<name>A0ABW7K711_9NOCA</name>
<gene>
    <name evidence="2" type="ORF">ACHIPV_04555</name>
    <name evidence="1" type="ORF">ACHIRB_20170</name>
</gene>
<dbReference type="Proteomes" id="UP001609219">
    <property type="component" value="Unassembled WGS sequence"/>
</dbReference>
<dbReference type="EMBL" id="JBIMSN010000094">
    <property type="protein sequence ID" value="MFH5230863.1"/>
    <property type="molecule type" value="Genomic_DNA"/>
</dbReference>